<comment type="caution">
    <text evidence="5">The sequence shown here is derived from an EMBL/GenBank/DDBJ whole genome shotgun (WGS) entry which is preliminary data.</text>
</comment>
<feature type="transmembrane region" description="Helical" evidence="4">
    <location>
        <begin position="6"/>
        <end position="30"/>
    </location>
</feature>
<evidence type="ECO:0000313" key="6">
    <source>
        <dbReference type="Proteomes" id="UP000178977"/>
    </source>
</evidence>
<dbReference type="InterPro" id="IPR006059">
    <property type="entry name" value="SBP"/>
</dbReference>
<keyword evidence="4" id="KW-0812">Transmembrane</keyword>
<evidence type="ECO:0000256" key="1">
    <source>
        <dbReference type="ARBA" id="ARBA00008520"/>
    </source>
</evidence>
<name>A0A1G2LEP8_9BACT</name>
<sequence length="432" mass="47538">MTKAQLILYGGIAAITLLAILVLTGVVPGLRESQPPKFSLTIWGADDPEDLWRNLGQSYQKANDSASIKYVAKDPKTYETELVNALAAGKGPDIFMLPDVKISDHRDKIRPLGEGVLGYQKRTLRAVFPDALLDGITGTKDELLGTPLAFDTLGLFYNRDYFNAANIPLPPATWDDLVTSARALTRYTETGSIRRSGVALGTAANVEHAEDILLALMYQSGGTIVSRDGRIADIDNPATFSALDFYSAFADSKKRAYSWNAFFPSSLDAFATGETAMAFGYAADAKRIFAKNPQLNFDAAPLPRTAPESPSLSIGRFSIATVSRLSPEWQNAWTFLLWLQGKSVERQYIEALGLPPARRDLVNTKPPREYLSPFYGQVLSARTFPLRLGASLPGIIRDMIDEMAERRFSQGQILTRANQRINELLAKQPKQP</sequence>
<keyword evidence="2" id="KW-0813">Transport</keyword>
<gene>
    <name evidence="5" type="ORF">A3A44_00380</name>
</gene>
<dbReference type="EMBL" id="MHQT01000005">
    <property type="protein sequence ID" value="OHA10087.1"/>
    <property type="molecule type" value="Genomic_DNA"/>
</dbReference>
<dbReference type="AlphaFoldDB" id="A0A1G2LEP8"/>
<dbReference type="Gene3D" id="3.40.190.10">
    <property type="entry name" value="Periplasmic binding protein-like II"/>
    <property type="match status" value="1"/>
</dbReference>
<evidence type="ECO:0008006" key="7">
    <source>
        <dbReference type="Google" id="ProtNLM"/>
    </source>
</evidence>
<organism evidence="5 6">
    <name type="scientific">Candidatus Sungbacteria bacterium RIFCSPLOWO2_01_FULL_60_25</name>
    <dbReference type="NCBI Taxonomy" id="1802281"/>
    <lineage>
        <taxon>Bacteria</taxon>
        <taxon>Candidatus Sungiibacteriota</taxon>
    </lineage>
</organism>
<keyword evidence="4" id="KW-1133">Transmembrane helix</keyword>
<evidence type="ECO:0000256" key="4">
    <source>
        <dbReference type="SAM" id="Phobius"/>
    </source>
</evidence>
<dbReference type="PANTHER" id="PTHR43649">
    <property type="entry name" value="ARABINOSE-BINDING PROTEIN-RELATED"/>
    <property type="match status" value="1"/>
</dbReference>
<dbReference type="InterPro" id="IPR050490">
    <property type="entry name" value="Bact_solute-bd_prot1"/>
</dbReference>
<reference evidence="5 6" key="1">
    <citation type="journal article" date="2016" name="Nat. Commun.">
        <title>Thousands of microbial genomes shed light on interconnected biogeochemical processes in an aquifer system.</title>
        <authorList>
            <person name="Anantharaman K."/>
            <person name="Brown C.T."/>
            <person name="Hug L.A."/>
            <person name="Sharon I."/>
            <person name="Castelle C.J."/>
            <person name="Probst A.J."/>
            <person name="Thomas B.C."/>
            <person name="Singh A."/>
            <person name="Wilkins M.J."/>
            <person name="Karaoz U."/>
            <person name="Brodie E.L."/>
            <person name="Williams K.H."/>
            <person name="Hubbard S.S."/>
            <person name="Banfield J.F."/>
        </authorList>
    </citation>
    <scope>NUCLEOTIDE SEQUENCE [LARGE SCALE GENOMIC DNA]</scope>
</reference>
<dbReference type="PANTHER" id="PTHR43649:SF34">
    <property type="entry name" value="ABC TRANSPORTER PERIPLASMIC-BINDING PROTEIN YCJN-RELATED"/>
    <property type="match status" value="1"/>
</dbReference>
<dbReference type="STRING" id="1802281.A3A44_00380"/>
<dbReference type="Proteomes" id="UP000178977">
    <property type="component" value="Unassembled WGS sequence"/>
</dbReference>
<dbReference type="SUPFAM" id="SSF53850">
    <property type="entry name" value="Periplasmic binding protein-like II"/>
    <property type="match status" value="1"/>
</dbReference>
<accession>A0A1G2LEP8</accession>
<evidence type="ECO:0000256" key="3">
    <source>
        <dbReference type="ARBA" id="ARBA00022729"/>
    </source>
</evidence>
<evidence type="ECO:0000313" key="5">
    <source>
        <dbReference type="EMBL" id="OHA10087.1"/>
    </source>
</evidence>
<evidence type="ECO:0000256" key="2">
    <source>
        <dbReference type="ARBA" id="ARBA00022448"/>
    </source>
</evidence>
<keyword evidence="3" id="KW-0732">Signal</keyword>
<dbReference type="Pfam" id="PF13416">
    <property type="entry name" value="SBP_bac_8"/>
    <property type="match status" value="1"/>
</dbReference>
<keyword evidence="4" id="KW-0472">Membrane</keyword>
<comment type="similarity">
    <text evidence="1">Belongs to the bacterial solute-binding protein 1 family.</text>
</comment>
<protein>
    <recommendedName>
        <fullName evidence="7">Sugar ABC transporter substrate-binding protein</fullName>
    </recommendedName>
</protein>
<proteinExistence type="inferred from homology"/>